<gene>
    <name evidence="3" type="ORF">LSAA_1578</name>
</gene>
<sequence>MFLGVKLQRGKNAFYLENGSINTKANMNSALIRTLLIASQIALVLSIWCYDCDSSKDFSCSDNMDSTEGLKFLSNCSDIYDAKYCISMKGVYDGKLGTKRFCSSRNWGTYCEYIKRPGDSREYRSCIATCSSYACNL</sequence>
<dbReference type="AlphaFoldDB" id="A0A7R8CII2"/>
<dbReference type="OrthoDB" id="8188641at2759"/>
<keyword evidence="2" id="KW-0325">Glycoprotein</keyword>
<dbReference type="PANTHER" id="PTHR33562:SF18">
    <property type="entry name" value="BOUDIN-RELATED"/>
    <property type="match status" value="1"/>
</dbReference>
<dbReference type="Proteomes" id="UP000675881">
    <property type="component" value="Chromosome 1"/>
</dbReference>
<dbReference type="GO" id="GO:0030431">
    <property type="term" value="P:sleep"/>
    <property type="evidence" value="ECO:0007669"/>
    <property type="project" value="InterPro"/>
</dbReference>
<dbReference type="GO" id="GO:0032222">
    <property type="term" value="P:regulation of synaptic transmission, cholinergic"/>
    <property type="evidence" value="ECO:0007669"/>
    <property type="project" value="InterPro"/>
</dbReference>
<dbReference type="EMBL" id="HG994580">
    <property type="protein sequence ID" value="CAF2778371.1"/>
    <property type="molecule type" value="Genomic_DNA"/>
</dbReference>
<evidence type="ECO:0000313" key="4">
    <source>
        <dbReference type="Proteomes" id="UP000675881"/>
    </source>
</evidence>
<keyword evidence="1" id="KW-0732">Signal</keyword>
<protein>
    <submittedName>
        <fullName evidence="3">(salmon louse) hypothetical protein</fullName>
    </submittedName>
</protein>
<dbReference type="InterPro" id="IPR031424">
    <property type="entry name" value="QVR-like"/>
</dbReference>
<evidence type="ECO:0000313" key="3">
    <source>
        <dbReference type="EMBL" id="CAF2778371.1"/>
    </source>
</evidence>
<dbReference type="InterPro" id="IPR050975">
    <property type="entry name" value="Sleep_regulator"/>
</dbReference>
<keyword evidence="4" id="KW-1185">Reference proteome</keyword>
<dbReference type="CDD" id="cd23590">
    <property type="entry name" value="TFP_LU_ECD_Bou"/>
    <property type="match status" value="1"/>
</dbReference>
<name>A0A7R8CII2_LEPSM</name>
<proteinExistence type="predicted"/>
<dbReference type="Pfam" id="PF17064">
    <property type="entry name" value="QVR"/>
    <property type="match status" value="1"/>
</dbReference>
<organism evidence="3 4">
    <name type="scientific">Lepeophtheirus salmonis</name>
    <name type="common">Salmon louse</name>
    <name type="synonym">Caligus salmonis</name>
    <dbReference type="NCBI Taxonomy" id="72036"/>
    <lineage>
        <taxon>Eukaryota</taxon>
        <taxon>Metazoa</taxon>
        <taxon>Ecdysozoa</taxon>
        <taxon>Arthropoda</taxon>
        <taxon>Crustacea</taxon>
        <taxon>Multicrustacea</taxon>
        <taxon>Hexanauplia</taxon>
        <taxon>Copepoda</taxon>
        <taxon>Siphonostomatoida</taxon>
        <taxon>Caligidae</taxon>
        <taxon>Lepeophtheirus</taxon>
    </lineage>
</organism>
<dbReference type="PANTHER" id="PTHR33562">
    <property type="entry name" value="ATILLA, ISOFORM B-RELATED-RELATED"/>
    <property type="match status" value="1"/>
</dbReference>
<evidence type="ECO:0000256" key="2">
    <source>
        <dbReference type="ARBA" id="ARBA00023180"/>
    </source>
</evidence>
<evidence type="ECO:0000256" key="1">
    <source>
        <dbReference type="ARBA" id="ARBA00022729"/>
    </source>
</evidence>
<accession>A0A7R8CII2</accession>
<reference evidence="3" key="1">
    <citation type="submission" date="2021-02" db="EMBL/GenBank/DDBJ databases">
        <authorList>
            <person name="Bekaert M."/>
        </authorList>
    </citation>
    <scope>NUCLEOTIDE SEQUENCE</scope>
    <source>
        <strain evidence="3">IoA-00</strain>
    </source>
</reference>